<dbReference type="EMBL" id="LLXL01004851">
    <property type="protein sequence ID" value="PKK57011.1"/>
    <property type="molecule type" value="Genomic_DNA"/>
</dbReference>
<evidence type="ECO:0000313" key="2">
    <source>
        <dbReference type="Proteomes" id="UP000233469"/>
    </source>
</evidence>
<gene>
    <name evidence="1" type="ORF">RhiirC2_798841</name>
</gene>
<organism evidence="1 2">
    <name type="scientific">Rhizophagus irregularis</name>
    <dbReference type="NCBI Taxonomy" id="588596"/>
    <lineage>
        <taxon>Eukaryota</taxon>
        <taxon>Fungi</taxon>
        <taxon>Fungi incertae sedis</taxon>
        <taxon>Mucoromycota</taxon>
        <taxon>Glomeromycotina</taxon>
        <taxon>Glomeromycetes</taxon>
        <taxon>Glomerales</taxon>
        <taxon>Glomeraceae</taxon>
        <taxon>Rhizophagus</taxon>
    </lineage>
</organism>
<protein>
    <submittedName>
        <fullName evidence="1">Uncharacterized protein</fullName>
    </submittedName>
</protein>
<dbReference type="Proteomes" id="UP000233469">
    <property type="component" value="Unassembled WGS sequence"/>
</dbReference>
<sequence length="71" mass="8206">MVADQNHSPDSIHSEQEVIKRTENKAQLLGLDEQNAEAYKALSRQIWGLEKQLENYHFKYIKFKGGSLNNC</sequence>
<reference evidence="1 2" key="2">
    <citation type="submission" date="2017-10" db="EMBL/GenBank/DDBJ databases">
        <title>Extensive intraspecific genome diversity in a model arbuscular mycorrhizal fungus.</title>
        <authorList>
            <person name="Chen E.C.H."/>
            <person name="Morin E."/>
            <person name="Baudet D."/>
            <person name="Noel J."/>
            <person name="Ndikumana S."/>
            <person name="Charron P."/>
            <person name="St-Onge C."/>
            <person name="Giorgi J."/>
            <person name="Grigoriev I.V."/>
            <person name="Roux C."/>
            <person name="Martin F.M."/>
            <person name="Corradi N."/>
        </authorList>
    </citation>
    <scope>NUCLEOTIDE SEQUENCE [LARGE SCALE GENOMIC DNA]</scope>
    <source>
        <strain evidence="1 2">C2</strain>
    </source>
</reference>
<name>A0A2N1M5U5_9GLOM</name>
<proteinExistence type="predicted"/>
<dbReference type="AlphaFoldDB" id="A0A2N1M5U5"/>
<comment type="caution">
    <text evidence="1">The sequence shown here is derived from an EMBL/GenBank/DDBJ whole genome shotgun (WGS) entry which is preliminary data.</text>
</comment>
<evidence type="ECO:0000313" key="1">
    <source>
        <dbReference type="EMBL" id="PKK57011.1"/>
    </source>
</evidence>
<reference evidence="1 2" key="1">
    <citation type="submission" date="2016-04" db="EMBL/GenBank/DDBJ databases">
        <title>Genome analyses suggest a sexual origin of heterokaryosis in a supposedly ancient asexual fungus.</title>
        <authorList>
            <person name="Ropars J."/>
            <person name="Sedzielewska K."/>
            <person name="Noel J."/>
            <person name="Charron P."/>
            <person name="Farinelli L."/>
            <person name="Marton T."/>
            <person name="Kruger M."/>
            <person name="Pelin A."/>
            <person name="Brachmann A."/>
            <person name="Corradi N."/>
        </authorList>
    </citation>
    <scope>NUCLEOTIDE SEQUENCE [LARGE SCALE GENOMIC DNA]</scope>
    <source>
        <strain evidence="1 2">C2</strain>
    </source>
</reference>
<accession>A0A2N1M5U5</accession>